<comment type="caution">
    <text evidence="2">The sequence shown here is derived from an EMBL/GenBank/DDBJ whole genome shotgun (WGS) entry which is preliminary data.</text>
</comment>
<evidence type="ECO:0000313" key="2">
    <source>
        <dbReference type="EMBL" id="OTF82845.1"/>
    </source>
</evidence>
<protein>
    <submittedName>
        <fullName evidence="2">Uncharacterized protein</fullName>
    </submittedName>
</protein>
<gene>
    <name evidence="2" type="ORF">BLA29_003333</name>
</gene>
<sequence length="65" mass="7084">MFNFGSPSSDNPTDGLKSSSCGNDFVRSDVETPELFRAIRARNVAVTLGDNVEVMPYLSSKDNAR</sequence>
<organism evidence="2 3">
    <name type="scientific">Euroglyphus maynei</name>
    <name type="common">Mayne's house dust mite</name>
    <dbReference type="NCBI Taxonomy" id="6958"/>
    <lineage>
        <taxon>Eukaryota</taxon>
        <taxon>Metazoa</taxon>
        <taxon>Ecdysozoa</taxon>
        <taxon>Arthropoda</taxon>
        <taxon>Chelicerata</taxon>
        <taxon>Arachnida</taxon>
        <taxon>Acari</taxon>
        <taxon>Acariformes</taxon>
        <taxon>Sarcoptiformes</taxon>
        <taxon>Astigmata</taxon>
        <taxon>Psoroptidia</taxon>
        <taxon>Analgoidea</taxon>
        <taxon>Pyroglyphidae</taxon>
        <taxon>Pyroglyphinae</taxon>
        <taxon>Euroglyphus</taxon>
    </lineage>
</organism>
<name>A0A1Y3BUJ8_EURMA</name>
<feature type="region of interest" description="Disordered" evidence="1">
    <location>
        <begin position="1"/>
        <end position="24"/>
    </location>
</feature>
<dbReference type="Proteomes" id="UP000194236">
    <property type="component" value="Unassembled WGS sequence"/>
</dbReference>
<accession>A0A1Y3BUJ8</accession>
<proteinExistence type="predicted"/>
<evidence type="ECO:0000256" key="1">
    <source>
        <dbReference type="SAM" id="MobiDB-lite"/>
    </source>
</evidence>
<keyword evidence="3" id="KW-1185">Reference proteome</keyword>
<feature type="compositionally biased region" description="Polar residues" evidence="1">
    <location>
        <begin position="1"/>
        <end position="22"/>
    </location>
</feature>
<dbReference type="EMBL" id="MUJZ01006472">
    <property type="protein sequence ID" value="OTF82845.1"/>
    <property type="molecule type" value="Genomic_DNA"/>
</dbReference>
<evidence type="ECO:0000313" key="3">
    <source>
        <dbReference type="Proteomes" id="UP000194236"/>
    </source>
</evidence>
<reference evidence="2 3" key="1">
    <citation type="submission" date="2017-03" db="EMBL/GenBank/DDBJ databases">
        <title>Genome Survey of Euroglyphus maynei.</title>
        <authorList>
            <person name="Arlian L.G."/>
            <person name="Morgan M.S."/>
            <person name="Rider S.D."/>
        </authorList>
    </citation>
    <scope>NUCLEOTIDE SEQUENCE [LARGE SCALE GENOMIC DNA]</scope>
    <source>
        <strain evidence="2">Arlian Lab</strain>
        <tissue evidence="2">Whole body</tissue>
    </source>
</reference>
<dbReference type="AlphaFoldDB" id="A0A1Y3BUJ8"/>